<sequence>MRLTNSFLHRTAPLSAVFLASSVLAFEPTAEPNYGQHTLSGDATSSFSLALRAGGNYDAGNVGGAAQYCVGFISDAPDAVFVLPNNVNADTLFLSTYSASDTTLTVIDPAGDVHCNDDAEGRGLNAGLAFTPMAGEYKVWVGIHYPDDFPEAVLRAAYTSPVLGPKPGVRFSLDWENTPTFEHLTLAAGFGPEPLEFDMIAGGSDLVPSSLGFDCYGYVYGAAPDYTVAYTGGGDLHISAWADADLTLIVRGPNDIWHCNDDYEGLNPGLSITSAVEGTYAVWVGTYGIDEPDAILQFSEVRPFQENRSRTPSRKGN</sequence>
<name>A0AB38YE51_9GAMM</name>
<dbReference type="AlphaFoldDB" id="A0AB38YE51"/>
<reference evidence="2" key="1">
    <citation type="submission" date="2022-07" db="EMBL/GenBank/DDBJ databases">
        <title>Complete genome sequence of Salinispirillum sp. LH10-3-1 capable of multiple carbohydrate inversion isolated from a soda lake.</title>
        <authorList>
            <person name="Liu J."/>
            <person name="Zhai Y."/>
            <person name="Zhang H."/>
            <person name="Yang H."/>
            <person name="Qu J."/>
            <person name="Li J."/>
        </authorList>
    </citation>
    <scope>NUCLEOTIDE SEQUENCE</scope>
    <source>
        <strain evidence="2">LH 10-3-1</strain>
    </source>
</reference>
<evidence type="ECO:0000256" key="1">
    <source>
        <dbReference type="SAM" id="SignalP"/>
    </source>
</evidence>
<feature type="chain" id="PRO_5044249225" description="Peptidase C-terminal archaeal/bacterial domain-containing protein" evidence="1">
    <location>
        <begin position="26"/>
        <end position="317"/>
    </location>
</feature>
<proteinExistence type="predicted"/>
<keyword evidence="1" id="KW-0732">Signal</keyword>
<accession>A0AB38YE51</accession>
<protein>
    <recommendedName>
        <fullName evidence="3">Peptidase C-terminal archaeal/bacterial domain-containing protein</fullName>
    </recommendedName>
</protein>
<dbReference type="EMBL" id="CP101717">
    <property type="protein sequence ID" value="WLD57343.1"/>
    <property type="molecule type" value="Genomic_DNA"/>
</dbReference>
<gene>
    <name evidence="2" type="ORF">NFC81_11520</name>
</gene>
<organism evidence="2">
    <name type="scientific">Salinispirillum sp. LH 10-3-1</name>
    <dbReference type="NCBI Taxonomy" id="2952525"/>
    <lineage>
        <taxon>Bacteria</taxon>
        <taxon>Pseudomonadati</taxon>
        <taxon>Pseudomonadota</taxon>
        <taxon>Gammaproteobacteria</taxon>
        <taxon>Oceanospirillales</taxon>
        <taxon>Saccharospirillaceae</taxon>
        <taxon>Salinispirillum</taxon>
    </lineage>
</organism>
<evidence type="ECO:0000313" key="2">
    <source>
        <dbReference type="EMBL" id="WLD57343.1"/>
    </source>
</evidence>
<dbReference type="RefSeq" id="WP_304994629.1">
    <property type="nucleotide sequence ID" value="NZ_CP101717.1"/>
</dbReference>
<evidence type="ECO:0008006" key="3">
    <source>
        <dbReference type="Google" id="ProtNLM"/>
    </source>
</evidence>
<feature type="signal peptide" evidence="1">
    <location>
        <begin position="1"/>
        <end position="25"/>
    </location>
</feature>